<keyword evidence="2" id="KW-1185">Reference proteome</keyword>
<sequence length="386" mass="42644">MAPRFIIQDNATIRETRDDSPTRPRKRQRTDSTVDIGAYSLAECVLPMGPVEDDPEFYRDNDPNARCYLRIGTTRFKVDGSLLAEASPVLQNLLADHPFDGQCPDKPLVVIANAEEFRALLWALYASPQERAAQPRDHSDLDRLLLIAIISTHYRCASLAPWAKQALLHTLASGTLIASCSSAHFTRLLDCATRTHNPALLESTITHWAARLRAGSAPCIPAILAADAHELPRLRGVAYYWHLQTMAEAQDAAGLNARGATQFQSDPKLSNVQLVRLLSGHWSLVNLWERMRRAPPTFECQVACKGRRCAVVWGERWRVAVASEKVSGIGSASVLALLAAMRELLAGDRELVGNFPAQCRLAALEAMKNQVKAFEDGLEDHFFGCV</sequence>
<dbReference type="EMBL" id="JAWWNJ010000009">
    <property type="protein sequence ID" value="KAK7048741.1"/>
    <property type="molecule type" value="Genomic_DNA"/>
</dbReference>
<dbReference type="Proteomes" id="UP001362999">
    <property type="component" value="Unassembled WGS sequence"/>
</dbReference>
<protein>
    <recommendedName>
        <fullName evidence="3">BTB domain-containing protein</fullName>
    </recommendedName>
</protein>
<evidence type="ECO:0000313" key="1">
    <source>
        <dbReference type="EMBL" id="KAK7048741.1"/>
    </source>
</evidence>
<evidence type="ECO:0008006" key="3">
    <source>
        <dbReference type="Google" id="ProtNLM"/>
    </source>
</evidence>
<dbReference type="AlphaFoldDB" id="A0AAW0DBH2"/>
<reference evidence="1 2" key="1">
    <citation type="journal article" date="2024" name="J Genomics">
        <title>Draft genome sequencing and assembly of Favolaschia claudopus CIRM-BRFM 2984 isolated from oak limbs.</title>
        <authorList>
            <person name="Navarro D."/>
            <person name="Drula E."/>
            <person name="Chaduli D."/>
            <person name="Cazenave R."/>
            <person name="Ahrendt S."/>
            <person name="Wang J."/>
            <person name="Lipzen A."/>
            <person name="Daum C."/>
            <person name="Barry K."/>
            <person name="Grigoriev I.V."/>
            <person name="Favel A."/>
            <person name="Rosso M.N."/>
            <person name="Martin F."/>
        </authorList>
    </citation>
    <scope>NUCLEOTIDE SEQUENCE [LARGE SCALE GENOMIC DNA]</scope>
    <source>
        <strain evidence="1 2">CIRM-BRFM 2984</strain>
    </source>
</reference>
<proteinExistence type="predicted"/>
<comment type="caution">
    <text evidence="1">The sequence shown here is derived from an EMBL/GenBank/DDBJ whole genome shotgun (WGS) entry which is preliminary data.</text>
</comment>
<name>A0AAW0DBH2_9AGAR</name>
<accession>A0AAW0DBH2</accession>
<evidence type="ECO:0000313" key="2">
    <source>
        <dbReference type="Proteomes" id="UP001362999"/>
    </source>
</evidence>
<organism evidence="1 2">
    <name type="scientific">Favolaschia claudopus</name>
    <dbReference type="NCBI Taxonomy" id="2862362"/>
    <lineage>
        <taxon>Eukaryota</taxon>
        <taxon>Fungi</taxon>
        <taxon>Dikarya</taxon>
        <taxon>Basidiomycota</taxon>
        <taxon>Agaricomycotina</taxon>
        <taxon>Agaricomycetes</taxon>
        <taxon>Agaricomycetidae</taxon>
        <taxon>Agaricales</taxon>
        <taxon>Marasmiineae</taxon>
        <taxon>Mycenaceae</taxon>
        <taxon>Favolaschia</taxon>
    </lineage>
</organism>
<gene>
    <name evidence="1" type="ORF">R3P38DRAFT_2871223</name>
</gene>